<evidence type="ECO:0000313" key="5">
    <source>
        <dbReference type="Proteomes" id="UP000275024"/>
    </source>
</evidence>
<proteinExistence type="predicted"/>
<dbReference type="Gene3D" id="3.40.430.10">
    <property type="entry name" value="Dihydrofolate Reductase, subunit A"/>
    <property type="match status" value="1"/>
</dbReference>
<protein>
    <submittedName>
        <fullName evidence="2">Dihydrofolate reductase</fullName>
    </submittedName>
</protein>
<dbReference type="OrthoDB" id="7342392at2"/>
<dbReference type="AlphaFoldDB" id="A0A3A9WU88"/>
<dbReference type="InterPro" id="IPR050765">
    <property type="entry name" value="Riboflavin_Biosynth_HTPR"/>
</dbReference>
<dbReference type="PANTHER" id="PTHR38011:SF2">
    <property type="entry name" value="BIFUNCTIONAL DEAMINASE-REDUCTASE DOMAIN PROTEIN"/>
    <property type="match status" value="1"/>
</dbReference>
<dbReference type="EMBL" id="RBDX01000003">
    <property type="protein sequence ID" value="RKN11356.1"/>
    <property type="molecule type" value="Genomic_DNA"/>
</dbReference>
<dbReference type="InterPro" id="IPR002734">
    <property type="entry name" value="RibDG_C"/>
</dbReference>
<dbReference type="Proteomes" id="UP000275024">
    <property type="component" value="Unassembled WGS sequence"/>
</dbReference>
<dbReference type="RefSeq" id="WP_120695500.1">
    <property type="nucleotide sequence ID" value="NZ_RBDX01000003.1"/>
</dbReference>
<name>A0A3A9WU88_9ACTN</name>
<evidence type="ECO:0000259" key="1">
    <source>
        <dbReference type="Pfam" id="PF01872"/>
    </source>
</evidence>
<gene>
    <name evidence="3" type="ORF">D7318_04440</name>
    <name evidence="2" type="ORF">D7319_05215</name>
</gene>
<accession>A0A3A9WU88</accession>
<dbReference type="PANTHER" id="PTHR38011">
    <property type="entry name" value="DIHYDROFOLATE REDUCTASE FAMILY PROTEIN (AFU_ORTHOLOGUE AFUA_8G06820)"/>
    <property type="match status" value="1"/>
</dbReference>
<reference evidence="4 5" key="1">
    <citation type="submission" date="2018-09" db="EMBL/GenBank/DDBJ databases">
        <title>Streptomyces sp. nov. DS1-2, an endophytic actinomycete isolated from roots of Dendrobium scabrilingue.</title>
        <authorList>
            <person name="Kuncharoen N."/>
            <person name="Kudo T."/>
            <person name="Ohkuma M."/>
            <person name="Yuki M."/>
            <person name="Tanasupawat S."/>
        </authorList>
    </citation>
    <scope>NUCLEOTIDE SEQUENCE [LARGE SCALE GENOMIC DNA]</scope>
    <source>
        <strain evidence="2 5">AZ1-7</strain>
        <strain evidence="3 4">DS1-2</strain>
    </source>
</reference>
<dbReference type="Proteomes" id="UP000268652">
    <property type="component" value="Unassembled WGS sequence"/>
</dbReference>
<dbReference type="Pfam" id="PF01872">
    <property type="entry name" value="RibD_C"/>
    <property type="match status" value="1"/>
</dbReference>
<evidence type="ECO:0000313" key="3">
    <source>
        <dbReference type="EMBL" id="RKN26621.1"/>
    </source>
</evidence>
<organism evidence="2 5">
    <name type="scientific">Streptomyces radicis</name>
    <dbReference type="NCBI Taxonomy" id="1750517"/>
    <lineage>
        <taxon>Bacteria</taxon>
        <taxon>Bacillati</taxon>
        <taxon>Actinomycetota</taxon>
        <taxon>Actinomycetes</taxon>
        <taxon>Kitasatosporales</taxon>
        <taxon>Streptomycetaceae</taxon>
        <taxon>Streptomyces</taxon>
    </lineage>
</organism>
<evidence type="ECO:0000313" key="2">
    <source>
        <dbReference type="EMBL" id="RKN11356.1"/>
    </source>
</evidence>
<feature type="domain" description="Bacterial bifunctional deaminase-reductase C-terminal" evidence="1">
    <location>
        <begin position="3"/>
        <end position="190"/>
    </location>
</feature>
<evidence type="ECO:0000313" key="4">
    <source>
        <dbReference type="Proteomes" id="UP000268652"/>
    </source>
</evidence>
<dbReference type="EMBL" id="RBDY01000002">
    <property type="protein sequence ID" value="RKN26621.1"/>
    <property type="molecule type" value="Genomic_DNA"/>
</dbReference>
<dbReference type="InterPro" id="IPR024072">
    <property type="entry name" value="DHFR-like_dom_sf"/>
</dbReference>
<dbReference type="GO" id="GO:0009231">
    <property type="term" value="P:riboflavin biosynthetic process"/>
    <property type="evidence" value="ECO:0007669"/>
    <property type="project" value="InterPro"/>
</dbReference>
<dbReference type="SUPFAM" id="SSF53597">
    <property type="entry name" value="Dihydrofolate reductase-like"/>
    <property type="match status" value="1"/>
</dbReference>
<dbReference type="GO" id="GO:0008703">
    <property type="term" value="F:5-amino-6-(5-phosphoribosylamino)uracil reductase activity"/>
    <property type="evidence" value="ECO:0007669"/>
    <property type="project" value="InterPro"/>
</dbReference>
<keyword evidence="4" id="KW-1185">Reference proteome</keyword>
<comment type="caution">
    <text evidence="2">The sequence shown here is derived from an EMBL/GenBank/DDBJ whole genome shotgun (WGS) entry which is preliminary data.</text>
</comment>
<sequence>MRVTLTEFLTLDGVVQSPGMPDEDTRGGFRHGGWQFPYADEDFGRLVAGWFGRADAFLLGRWTYDIFAGHWPRMTDPDDPVASALNGLPKYVVTGTPLTTGWEGATALTGDLADEVGALRRRPGRELQIWGSATLARSLLGLGLVDELRLLIHPVVLGEGLRLFDTRDGGVTPAALKLTGTATTGSGVVLHTYEPLGTPRYGAFPAPD</sequence>